<protein>
    <submittedName>
        <fullName evidence="1">Uncharacterized protein</fullName>
    </submittedName>
</protein>
<evidence type="ECO:0000313" key="2">
    <source>
        <dbReference type="Proteomes" id="UP001054837"/>
    </source>
</evidence>
<organism evidence="1 2">
    <name type="scientific">Caerostris darwini</name>
    <dbReference type="NCBI Taxonomy" id="1538125"/>
    <lineage>
        <taxon>Eukaryota</taxon>
        <taxon>Metazoa</taxon>
        <taxon>Ecdysozoa</taxon>
        <taxon>Arthropoda</taxon>
        <taxon>Chelicerata</taxon>
        <taxon>Arachnida</taxon>
        <taxon>Araneae</taxon>
        <taxon>Araneomorphae</taxon>
        <taxon>Entelegynae</taxon>
        <taxon>Araneoidea</taxon>
        <taxon>Araneidae</taxon>
        <taxon>Caerostris</taxon>
    </lineage>
</organism>
<name>A0AAV4R1N4_9ARAC</name>
<reference evidence="1 2" key="1">
    <citation type="submission" date="2021-06" db="EMBL/GenBank/DDBJ databases">
        <title>Caerostris darwini draft genome.</title>
        <authorList>
            <person name="Kono N."/>
            <person name="Arakawa K."/>
        </authorList>
    </citation>
    <scope>NUCLEOTIDE SEQUENCE [LARGE SCALE GENOMIC DNA]</scope>
</reference>
<comment type="caution">
    <text evidence="1">The sequence shown here is derived from an EMBL/GenBank/DDBJ whole genome shotgun (WGS) entry which is preliminary data.</text>
</comment>
<proteinExistence type="predicted"/>
<dbReference type="AlphaFoldDB" id="A0AAV4R1N4"/>
<dbReference type="Proteomes" id="UP001054837">
    <property type="component" value="Unassembled WGS sequence"/>
</dbReference>
<dbReference type="EMBL" id="BPLQ01005449">
    <property type="protein sequence ID" value="GIY14954.1"/>
    <property type="molecule type" value="Genomic_DNA"/>
</dbReference>
<sequence>MDGRSDRFGKRDDNCSEAEKKKIFAQNQFIRLTQLRFRCTVMYGVSRICDIPLSDLVYKCKRCAVFCQLRYPGNNRPLCLCGWPLLLSQRFEFIVVFTFAAAGKSPLFRFVFQEM</sequence>
<accession>A0AAV4R1N4</accession>
<gene>
    <name evidence="1" type="ORF">CDAR_114491</name>
</gene>
<evidence type="ECO:0000313" key="1">
    <source>
        <dbReference type="EMBL" id="GIY14954.1"/>
    </source>
</evidence>
<keyword evidence="2" id="KW-1185">Reference proteome</keyword>